<dbReference type="PANTHER" id="PTHR20961">
    <property type="entry name" value="GLYCOSYLTRANSFERASE"/>
    <property type="match status" value="1"/>
</dbReference>
<evidence type="ECO:0000256" key="1">
    <source>
        <dbReference type="ARBA" id="ARBA00022676"/>
    </source>
</evidence>
<keyword evidence="1" id="KW-0328">Glycosyltransferase</keyword>
<proteinExistence type="predicted"/>
<sequence>MEFVDSVMTDIRRSLTKRLMERTQEATIVARFAKNAINAVGYAIFDIKNLDLQAVQRLPAVYPGSKSEVARPVPLGGSKELHVSDLPPVEPLVFNNLQAQSGSSVFRHHSSAFVGSEIYEHLDRVRMDNEYETCIVQGDRVALKCLGVTKIDKGICAFGQGSSNWYHWIAEYLPTVLLSQHLPSAYAGYPLLVPEAALTVPSFKDTLDLCRGGRDVVPMKEAQLYEIAELLYLPPQVSGPFNVRAGYWPEPKDYTQNIDLMHELRNLILNALGVQRTGDEPKKVFLARPPGTRSYNQDEIITAAKQRGFEPVRLEKLSFKEQVQLMHNADFVVGPTGAAFTNTLFMHAHSKSLIWALQEYSGSCFFSNLAHVCGSEMTYCFLNSGTPISDSFEAFRASYHLPVDTFCHHIDTLLDEEREE</sequence>
<name>A0A1B1AA34_9RHOB</name>
<dbReference type="Pfam" id="PF04577">
    <property type="entry name" value="Glyco_transf_61"/>
    <property type="match status" value="1"/>
</dbReference>
<dbReference type="AlphaFoldDB" id="A0A1B1AA34"/>
<keyword evidence="3" id="KW-0325">Glycoprotein</keyword>
<feature type="domain" description="Glycosyltransferase 61 catalytic" evidence="4">
    <location>
        <begin position="165"/>
        <end position="351"/>
    </location>
</feature>
<dbReference type="InterPro" id="IPR049625">
    <property type="entry name" value="Glyco_transf_61_cat"/>
</dbReference>
<dbReference type="Proteomes" id="UP000013243">
    <property type="component" value="Plasmid unnamed2"/>
</dbReference>
<protein>
    <recommendedName>
        <fullName evidence="4">Glycosyltransferase 61 catalytic domain-containing protein</fullName>
    </recommendedName>
</protein>
<evidence type="ECO:0000313" key="6">
    <source>
        <dbReference type="Proteomes" id="UP000013243"/>
    </source>
</evidence>
<evidence type="ECO:0000256" key="2">
    <source>
        <dbReference type="ARBA" id="ARBA00022679"/>
    </source>
</evidence>
<geneLocation type="plasmid" evidence="5 6">
    <name>unnamed2</name>
</geneLocation>
<reference evidence="5 6" key="1">
    <citation type="journal article" date="2016" name="ISME J.">
        <title>Global occurrence and heterogeneity of the Roseobacter-clade species Ruegeria mobilis.</title>
        <authorList>
            <person name="Sonnenschein E."/>
            <person name="Gram L."/>
        </authorList>
    </citation>
    <scope>NUCLEOTIDE SEQUENCE [LARGE SCALE GENOMIC DNA]</scope>
    <source>
        <strain evidence="5 6">F1926</strain>
        <plasmid evidence="5 6">unnamed2</plasmid>
    </source>
</reference>
<gene>
    <name evidence="5" type="ORF">K529_021665</name>
</gene>
<evidence type="ECO:0000259" key="4">
    <source>
        <dbReference type="Pfam" id="PF04577"/>
    </source>
</evidence>
<dbReference type="InterPro" id="IPR007657">
    <property type="entry name" value="Glycosyltransferase_61"/>
</dbReference>
<dbReference type="GO" id="GO:0016757">
    <property type="term" value="F:glycosyltransferase activity"/>
    <property type="evidence" value="ECO:0007669"/>
    <property type="project" value="UniProtKB-KW"/>
</dbReference>
<dbReference type="EMBL" id="CP015232">
    <property type="protein sequence ID" value="ANP43367.1"/>
    <property type="molecule type" value="Genomic_DNA"/>
</dbReference>
<organism evidence="5 6">
    <name type="scientific">Tritonibacter mobilis F1926</name>
    <dbReference type="NCBI Taxonomy" id="1265309"/>
    <lineage>
        <taxon>Bacteria</taxon>
        <taxon>Pseudomonadati</taxon>
        <taxon>Pseudomonadota</taxon>
        <taxon>Alphaproteobacteria</taxon>
        <taxon>Rhodobacterales</taxon>
        <taxon>Paracoccaceae</taxon>
        <taxon>Tritonibacter</taxon>
    </lineage>
</organism>
<keyword evidence="5" id="KW-0614">Plasmid</keyword>
<evidence type="ECO:0000256" key="3">
    <source>
        <dbReference type="ARBA" id="ARBA00023180"/>
    </source>
</evidence>
<dbReference type="KEGG" id="rmb:K529_021665"/>
<accession>A0A1B1AA34</accession>
<keyword evidence="2" id="KW-0808">Transferase</keyword>
<evidence type="ECO:0000313" key="5">
    <source>
        <dbReference type="EMBL" id="ANP43367.1"/>
    </source>
</evidence>